<organism evidence="3 4">
    <name type="scientific">Hyphomonas oceanitis SCH89</name>
    <dbReference type="NCBI Taxonomy" id="1280953"/>
    <lineage>
        <taxon>Bacteria</taxon>
        <taxon>Pseudomonadati</taxon>
        <taxon>Pseudomonadota</taxon>
        <taxon>Alphaproteobacteria</taxon>
        <taxon>Hyphomonadales</taxon>
        <taxon>Hyphomonadaceae</taxon>
        <taxon>Hyphomonas</taxon>
    </lineage>
</organism>
<dbReference type="AlphaFoldDB" id="A0A059G7K7"/>
<keyword evidence="4" id="KW-1185">Reference proteome</keyword>
<reference evidence="3 4" key="1">
    <citation type="journal article" date="2014" name="Antonie Van Leeuwenhoek">
        <title>Hyphomonas beringensis sp. nov. and Hyphomonas chukchiensis sp. nov., isolated from surface seawater of the Bering Sea and Chukchi Sea.</title>
        <authorList>
            <person name="Li C."/>
            <person name="Lai Q."/>
            <person name="Li G."/>
            <person name="Dong C."/>
            <person name="Wang J."/>
            <person name="Liao Y."/>
            <person name="Shao Z."/>
        </authorList>
    </citation>
    <scope>NUCLEOTIDE SEQUENCE [LARGE SCALE GENOMIC DNA]</scope>
    <source>
        <strain evidence="3 4">SCH89</strain>
    </source>
</reference>
<feature type="transmembrane region" description="Helical" evidence="1">
    <location>
        <begin position="395"/>
        <end position="416"/>
    </location>
</feature>
<proteinExistence type="predicted"/>
<dbReference type="InterPro" id="IPR001466">
    <property type="entry name" value="Beta-lactam-related"/>
</dbReference>
<dbReference type="STRING" id="1280953.HOC_08949"/>
<evidence type="ECO:0000259" key="2">
    <source>
        <dbReference type="Pfam" id="PF00144"/>
    </source>
</evidence>
<dbReference type="InterPro" id="IPR012338">
    <property type="entry name" value="Beta-lactam/transpept-like"/>
</dbReference>
<gene>
    <name evidence="3" type="ORF">HOC_08949</name>
</gene>
<dbReference type="EMBL" id="ARYL01000011">
    <property type="protein sequence ID" value="KDA02812.1"/>
    <property type="molecule type" value="Genomic_DNA"/>
</dbReference>
<feature type="domain" description="Beta-lactamase-related" evidence="2">
    <location>
        <begin position="60"/>
        <end position="369"/>
    </location>
</feature>
<keyword evidence="1" id="KW-1133">Transmembrane helix</keyword>
<dbReference type="OrthoDB" id="5377981at2"/>
<dbReference type="SUPFAM" id="SSF56601">
    <property type="entry name" value="beta-lactamase/transpeptidase-like"/>
    <property type="match status" value="1"/>
</dbReference>
<protein>
    <submittedName>
        <fullName evidence="3">Beta-lactamase class C</fullName>
    </submittedName>
</protein>
<dbReference type="PANTHER" id="PTHR46825:SF12">
    <property type="entry name" value="PENICILLIN-BINDING PROTEIN 4"/>
    <property type="match status" value="1"/>
</dbReference>
<dbReference type="InterPro" id="IPR050491">
    <property type="entry name" value="AmpC-like"/>
</dbReference>
<dbReference type="Gene3D" id="3.40.710.10">
    <property type="entry name" value="DD-peptidase/beta-lactamase superfamily"/>
    <property type="match status" value="1"/>
</dbReference>
<evidence type="ECO:0000256" key="1">
    <source>
        <dbReference type="SAM" id="Phobius"/>
    </source>
</evidence>
<dbReference type="eggNOG" id="COG1680">
    <property type="taxonomic scope" value="Bacteria"/>
</dbReference>
<evidence type="ECO:0000313" key="3">
    <source>
        <dbReference type="EMBL" id="KDA02812.1"/>
    </source>
</evidence>
<sequence length="424" mass="44869">MKRVLGIILAVMVALGLWATVVVVGAREGWWRPMVAERGDAEAFLLWAEGRYAAESEGNMAIVLLEGGQASGSWFASQGRPVNAESLFQVASVSKWLTAWGVMTLVEDGRVDLDAPVSRYLTRWTLPPGAFDNDQVTVRRLLSHSAGLTDGLGFLGFGPDVDLPSIVDELTDPVDAYPGRSGVVRVGARADGTWRYSGGGYLVLQLVIEEVSGEAFNDYMRRAVFSPLGMSASTFVDPDPEHLAEIYAADGSEAVHYRFTATGAASLYTSVADMTRFLEAQVATPGAAPGCGVLSPETLAAMAAPEAFVYSLPVWGLGESLYAPNGAGGFVIGHDGSNFPAINTTARLDPATGNGLIVLSSGHATLASEIGGEWVHWQTGKVGLDTIVLFDLRRILIVFASGALVIIAGGVAFIWFGRRRAGAT</sequence>
<name>A0A059G7K7_9PROT</name>
<comment type="caution">
    <text evidence="3">The sequence shown here is derived from an EMBL/GenBank/DDBJ whole genome shotgun (WGS) entry which is preliminary data.</text>
</comment>
<dbReference type="PANTHER" id="PTHR46825">
    <property type="entry name" value="D-ALANYL-D-ALANINE-CARBOXYPEPTIDASE/ENDOPEPTIDASE AMPH"/>
    <property type="match status" value="1"/>
</dbReference>
<keyword evidence="1" id="KW-0812">Transmembrane</keyword>
<dbReference type="PATRIC" id="fig|1280953.3.peg.1808"/>
<keyword evidence="1" id="KW-0472">Membrane</keyword>
<dbReference type="Pfam" id="PF00144">
    <property type="entry name" value="Beta-lactamase"/>
    <property type="match status" value="1"/>
</dbReference>
<evidence type="ECO:0000313" key="4">
    <source>
        <dbReference type="Proteomes" id="UP000024942"/>
    </source>
</evidence>
<dbReference type="Proteomes" id="UP000024942">
    <property type="component" value="Unassembled WGS sequence"/>
</dbReference>
<accession>A0A059G7K7</accession>